<protein>
    <submittedName>
        <fullName evidence="5">Flavin reductase family protein</fullName>
    </submittedName>
</protein>
<dbReference type="SUPFAM" id="SSF50475">
    <property type="entry name" value="FMN-binding split barrel"/>
    <property type="match status" value="1"/>
</dbReference>
<dbReference type="Gene3D" id="2.30.110.10">
    <property type="entry name" value="Electron Transport, Fmn-binding Protein, Chain A"/>
    <property type="match status" value="1"/>
</dbReference>
<keyword evidence="2" id="KW-0285">Flavoprotein</keyword>
<evidence type="ECO:0000313" key="5">
    <source>
        <dbReference type="EMBL" id="HGQ73804.1"/>
    </source>
</evidence>
<dbReference type="InterPro" id="IPR052174">
    <property type="entry name" value="Flavoredoxin"/>
</dbReference>
<name>A0A7C4NNJ6_STAMA</name>
<evidence type="ECO:0000256" key="3">
    <source>
        <dbReference type="ARBA" id="ARBA00038054"/>
    </source>
</evidence>
<evidence type="ECO:0000259" key="4">
    <source>
        <dbReference type="SMART" id="SM00903"/>
    </source>
</evidence>
<accession>A0A7C4NNJ6</accession>
<dbReference type="PANTHER" id="PTHR43567">
    <property type="entry name" value="FLAVOREDOXIN-RELATED-RELATED"/>
    <property type="match status" value="1"/>
</dbReference>
<dbReference type="InterPro" id="IPR002563">
    <property type="entry name" value="Flavin_Rdtase-like_dom"/>
</dbReference>
<dbReference type="PANTHER" id="PTHR43567:SF1">
    <property type="entry name" value="FLAVOREDOXIN"/>
    <property type="match status" value="1"/>
</dbReference>
<dbReference type="Pfam" id="PF01613">
    <property type="entry name" value="Flavin_Reduct"/>
    <property type="match status" value="1"/>
</dbReference>
<dbReference type="InterPro" id="IPR012349">
    <property type="entry name" value="Split_barrel_FMN-bd"/>
</dbReference>
<evidence type="ECO:0000256" key="2">
    <source>
        <dbReference type="ARBA" id="ARBA00022630"/>
    </source>
</evidence>
<proteinExistence type="inferred from homology"/>
<comment type="caution">
    <text evidence="5">The sequence shown here is derived from an EMBL/GenBank/DDBJ whole genome shotgun (WGS) entry which is preliminary data.</text>
</comment>
<evidence type="ECO:0000256" key="1">
    <source>
        <dbReference type="ARBA" id="ARBA00001917"/>
    </source>
</evidence>
<sequence>MSYRLLYPLRTYLITSGDYGSEYNVMTADWVIPLSAKPFILGVSIAPRRYTHTLISKYGEFVVSVPSIKILDDVWIAGSLSGPAKLKVLKLTFSKAVVVKAPIINEALANLECRVIDRRDYGDHTLFVGEVVHTHSKSEAYVDNEPKIDAGFLAHIAWNRFITFSSEELKPRT</sequence>
<reference evidence="5" key="1">
    <citation type="journal article" date="2020" name="mSystems">
        <title>Genome- and Community-Level Interaction Insights into Carbon Utilization and Element Cycling Functions of Hydrothermarchaeota in Hydrothermal Sediment.</title>
        <authorList>
            <person name="Zhou Z."/>
            <person name="Liu Y."/>
            <person name="Xu W."/>
            <person name="Pan J."/>
            <person name="Luo Z.H."/>
            <person name="Li M."/>
        </authorList>
    </citation>
    <scope>NUCLEOTIDE SEQUENCE [LARGE SCALE GENOMIC DNA]</scope>
    <source>
        <strain evidence="5">SpSt-648</strain>
    </source>
</reference>
<dbReference type="SMART" id="SM00903">
    <property type="entry name" value="Flavin_Reduct"/>
    <property type="match status" value="1"/>
</dbReference>
<dbReference type="EMBL" id="DTBP01000014">
    <property type="protein sequence ID" value="HGQ73804.1"/>
    <property type="molecule type" value="Genomic_DNA"/>
</dbReference>
<gene>
    <name evidence="5" type="ORF">ENU20_01840</name>
</gene>
<comment type="similarity">
    <text evidence="3">Belongs to the flavoredoxin family.</text>
</comment>
<feature type="domain" description="Flavin reductase like" evidence="4">
    <location>
        <begin position="4"/>
        <end position="143"/>
    </location>
</feature>
<dbReference type="AlphaFoldDB" id="A0A7C4NNJ6"/>
<dbReference type="GO" id="GO:0010181">
    <property type="term" value="F:FMN binding"/>
    <property type="evidence" value="ECO:0007669"/>
    <property type="project" value="InterPro"/>
</dbReference>
<comment type="cofactor">
    <cofactor evidence="1">
        <name>FMN</name>
        <dbReference type="ChEBI" id="CHEBI:58210"/>
    </cofactor>
</comment>
<organism evidence="5">
    <name type="scientific">Staphylothermus marinus</name>
    <dbReference type="NCBI Taxonomy" id="2280"/>
    <lineage>
        <taxon>Archaea</taxon>
        <taxon>Thermoproteota</taxon>
        <taxon>Thermoprotei</taxon>
        <taxon>Desulfurococcales</taxon>
        <taxon>Desulfurococcaceae</taxon>
        <taxon>Staphylothermus</taxon>
    </lineage>
</organism>